<dbReference type="NCBIfam" id="NF041409">
    <property type="entry name" value="XopAV"/>
    <property type="match status" value="1"/>
</dbReference>
<feature type="compositionally biased region" description="Basic and acidic residues" evidence="1">
    <location>
        <begin position="14"/>
        <end position="23"/>
    </location>
</feature>
<reference evidence="2 3" key="1">
    <citation type="submission" date="2022-08" db="EMBL/GenBank/DDBJ databases">
        <title>Whole genome sequencing-based tracing of a 2022 introduction and outbreak of Xanthomonas hortorum pv. pelargonii.</title>
        <authorList>
            <person name="Iruegas-Bocardo F."/>
            <person name="Weisberg A.K."/>
            <person name="Riutta E.R."/>
            <person name="Kilday K."/>
            <person name="Bonkowski J.C."/>
            <person name="Creswell T."/>
            <person name="Daughtrey M.L."/>
            <person name="Rane K."/>
            <person name="Grunwald N.J."/>
            <person name="Chang J.H."/>
            <person name="Putnam M.L."/>
        </authorList>
    </citation>
    <scope>NUCLEOTIDE SEQUENCE [LARGE SCALE GENOMIC DNA]</scope>
    <source>
        <strain evidence="2 3">22-323</strain>
    </source>
</reference>
<protein>
    <submittedName>
        <fullName evidence="2">Uncharacterized protein</fullName>
    </submittedName>
</protein>
<sequence>MSPIPVTSAGLGAARHDPHDVQAPREVGSPSQRGDPQANTQLKQDLPRAPVRAARLRARSGPIGVQIANTGLHAARFAASAVAGPAEAAVLDAVHAPAAAAHAYARGELSWKKNAGVTLAPALAYAVVMGTLSAVQYLANRYLQAQPQTNVSKADRAKELGVTEACLDAAIAMVNNGEATGLEGEMNEEEAAALAADLQNLATADRSQLPPELWRAARGVGDDACALVTQLLLAARARASAEASASSGS</sequence>
<dbReference type="Proteomes" id="UP001302716">
    <property type="component" value="Chromosome"/>
</dbReference>
<evidence type="ECO:0000313" key="2">
    <source>
        <dbReference type="EMBL" id="WOB48532.1"/>
    </source>
</evidence>
<dbReference type="AlphaFoldDB" id="A0AAU0B6K6"/>
<evidence type="ECO:0000256" key="1">
    <source>
        <dbReference type="SAM" id="MobiDB-lite"/>
    </source>
</evidence>
<dbReference type="EMBL" id="CP103836">
    <property type="protein sequence ID" value="WOB48532.1"/>
    <property type="molecule type" value="Genomic_DNA"/>
</dbReference>
<gene>
    <name evidence="2" type="ORF">NYR97_14915</name>
</gene>
<evidence type="ECO:0000313" key="3">
    <source>
        <dbReference type="Proteomes" id="UP001302716"/>
    </source>
</evidence>
<feature type="compositionally biased region" description="Polar residues" evidence="1">
    <location>
        <begin position="29"/>
        <end position="43"/>
    </location>
</feature>
<dbReference type="RefSeq" id="WP_316694227.1">
    <property type="nucleotide sequence ID" value="NZ_CP103836.1"/>
</dbReference>
<feature type="region of interest" description="Disordered" evidence="1">
    <location>
        <begin position="1"/>
        <end position="48"/>
    </location>
</feature>
<organism evidence="2 3">
    <name type="scientific">Xanthomonas hydrangeae</name>
    <dbReference type="NCBI Taxonomy" id="2775159"/>
    <lineage>
        <taxon>Bacteria</taxon>
        <taxon>Pseudomonadati</taxon>
        <taxon>Pseudomonadota</taxon>
        <taxon>Gammaproteobacteria</taxon>
        <taxon>Lysobacterales</taxon>
        <taxon>Lysobacteraceae</taxon>
        <taxon>Xanthomonas</taxon>
    </lineage>
</organism>
<name>A0AAU0B6K6_9XANT</name>
<accession>A0AAU0B6K6</accession>
<proteinExistence type="predicted"/>
<keyword evidence="3" id="KW-1185">Reference proteome</keyword>